<gene>
    <name evidence="8" type="ORF">FN846DRAFT_892157</name>
</gene>
<dbReference type="Gene3D" id="1.25.10.10">
    <property type="entry name" value="Leucine-rich Repeat Variant"/>
    <property type="match status" value="2"/>
</dbReference>
<dbReference type="InterPro" id="IPR021133">
    <property type="entry name" value="HEAT_type_2"/>
</dbReference>
<dbReference type="Proteomes" id="UP000326924">
    <property type="component" value="Unassembled WGS sequence"/>
</dbReference>
<keyword evidence="9" id="KW-1185">Reference proteome</keyword>
<comment type="caution">
    <text evidence="8">The sequence shown here is derived from an EMBL/GenBank/DDBJ whole genome shotgun (WGS) entry which is preliminary data.</text>
</comment>
<sequence>MAWQPQEAPIRELAGYLKDSLGQDRATQQRATQMLQQASQQSPDINNYLCYILVHPEPIPVPGMDANAYHIVRCSAAMLMKNNISLIPNSLSPQTLAYIKSELLQGLKDPHTGIRSFTGNVITELLRKGGIMAWSDVLGQLIGMVEGKDPSGAPIPTAVQEGAMSALKKVCQDSKKALEKDAQQPLLFMIPKFLQFTHHPSTAVQADSLEIVNIFLPMRSHAVLANIDALIASLFRLGNNPHAPLRREVCRALVHLVDIRPDKIAPIMGGVVDYLVQQQNDTDVDVSLDAAEFWLTVGEHDQLRTHLGPYLPKIVPVLLKSMIYSEEEIFRLGGEGDDAEEEDRAEDIKPTFAKSKQRLPNGESVEVIDELQNGDGDLSEGEIDEYDSDFEDLFGTDDPEGRWNLRKCSAAALDVLSTVFHQPVLEVILPYLKENLRHPEWPYREAAVLALGAVADGCLDGVSLHLPELVPYLISLLNDEEPLVRQITCWTLGRYSRWAATDPDPNNPDPQHLQKYFEPTMEGILIKMLDGNKRVQEAAASAFANLEEQSKSVLEPYIKVIVQQFVTAMRQYKDRNMFILYDCVQTLAEHVNEALAQDELVDILMPALIERWKKVKDDSRELFPLLECLSYVSTALGQKFQPFATPIFHRCIDIIRVNLEKQIAFNNNPALDAPDKDFLVTSLDLLSALIQALDSQSGILVAEAQPNFFRLLTCCMGDHNNDVRQSSYALLGDCAIYVFPQLQPYLPEVMELLIQQLDIESLSEVDQNNQNSSFSVINNTCWSCGEIALQQGKLNRNTQDASRSDGSGLGAGMHPYVESLYVSLLKIIQSSKVPASVTENAAVALGRLGLGSCDELAPHLETFAYPFLDALAKVAETDEKDTALKGFCMVVGRNPEAMESCLVPFFRAIARYKDPSAELQDLFRQTVMGYRSFIADFDAFLNQIPEGDRTVIRTVYV</sequence>
<name>A0A5J5ES63_9PEZI</name>
<protein>
    <submittedName>
        <fullName evidence="8">Armadillo-type protein</fullName>
    </submittedName>
</protein>
<dbReference type="AlphaFoldDB" id="A0A5J5ES63"/>
<feature type="repeat" description="HEAT" evidence="6">
    <location>
        <begin position="469"/>
        <end position="507"/>
    </location>
</feature>
<dbReference type="GO" id="GO:0005737">
    <property type="term" value="C:cytoplasm"/>
    <property type="evidence" value="ECO:0007669"/>
    <property type="project" value="UniProtKB-SubCell"/>
</dbReference>
<dbReference type="SUPFAM" id="SSF48371">
    <property type="entry name" value="ARM repeat"/>
    <property type="match status" value="1"/>
</dbReference>
<reference evidence="8 9" key="1">
    <citation type="submission" date="2019-09" db="EMBL/GenBank/DDBJ databases">
        <title>Draft genome of the ectomycorrhizal ascomycete Sphaerosporella brunnea.</title>
        <authorList>
            <consortium name="DOE Joint Genome Institute"/>
            <person name="Benucci G.M."/>
            <person name="Marozzi G."/>
            <person name="Antonielli L."/>
            <person name="Sanchez S."/>
            <person name="Marco P."/>
            <person name="Wang X."/>
            <person name="Falini L.B."/>
            <person name="Barry K."/>
            <person name="Haridas S."/>
            <person name="Lipzen A."/>
            <person name="Labutti K."/>
            <person name="Grigoriev I.V."/>
            <person name="Murat C."/>
            <person name="Martin F."/>
            <person name="Albertini E."/>
            <person name="Donnini D."/>
            <person name="Bonito G."/>
        </authorList>
    </citation>
    <scope>NUCLEOTIDE SEQUENCE [LARGE SCALE GENOMIC DNA]</scope>
    <source>
        <strain evidence="8 9">Sb_GMNB300</strain>
    </source>
</reference>
<dbReference type="FunFam" id="1.25.10.10:FF:000219">
    <property type="entry name" value="Importin subunit beta-2"/>
    <property type="match status" value="1"/>
</dbReference>
<dbReference type="PANTHER" id="PTHR10527">
    <property type="entry name" value="IMPORTIN BETA"/>
    <property type="match status" value="1"/>
</dbReference>
<evidence type="ECO:0000256" key="5">
    <source>
        <dbReference type="ARBA" id="ARBA00022927"/>
    </source>
</evidence>
<evidence type="ECO:0000256" key="3">
    <source>
        <dbReference type="ARBA" id="ARBA00022490"/>
    </source>
</evidence>
<evidence type="ECO:0000256" key="4">
    <source>
        <dbReference type="ARBA" id="ARBA00022737"/>
    </source>
</evidence>
<dbReference type="FunFam" id="1.25.10.10:FF:000313">
    <property type="entry name" value="Importin beta-2 subunit, putative"/>
    <property type="match status" value="1"/>
</dbReference>
<dbReference type="FunCoup" id="A0A5J5ES63">
    <property type="interactions" value="1278"/>
</dbReference>
<keyword evidence="3" id="KW-0963">Cytoplasm</keyword>
<evidence type="ECO:0000256" key="1">
    <source>
        <dbReference type="ARBA" id="ARBA00004496"/>
    </source>
</evidence>
<evidence type="ECO:0000256" key="2">
    <source>
        <dbReference type="ARBA" id="ARBA00022448"/>
    </source>
</evidence>
<evidence type="ECO:0000256" key="6">
    <source>
        <dbReference type="PROSITE-ProRule" id="PRU00103"/>
    </source>
</evidence>
<evidence type="ECO:0000256" key="7">
    <source>
        <dbReference type="SAM" id="MobiDB-lite"/>
    </source>
</evidence>
<dbReference type="GO" id="GO:0006606">
    <property type="term" value="P:protein import into nucleus"/>
    <property type="evidence" value="ECO:0007669"/>
    <property type="project" value="InterPro"/>
</dbReference>
<proteinExistence type="predicted"/>
<dbReference type="OrthoDB" id="951172at2759"/>
<accession>A0A5J5ES63</accession>
<feature type="region of interest" description="Disordered" evidence="7">
    <location>
        <begin position="334"/>
        <end position="363"/>
    </location>
</feature>
<comment type="subcellular location">
    <subcellularLocation>
        <location evidence="1">Cytoplasm</location>
    </subcellularLocation>
</comment>
<dbReference type="InterPro" id="IPR040122">
    <property type="entry name" value="Importin_beta"/>
</dbReference>
<keyword evidence="4" id="KW-0677">Repeat</keyword>
<dbReference type="InterPro" id="IPR016024">
    <property type="entry name" value="ARM-type_fold"/>
</dbReference>
<dbReference type="InParanoid" id="A0A5J5ES63"/>
<evidence type="ECO:0000313" key="8">
    <source>
        <dbReference type="EMBL" id="KAA8900313.1"/>
    </source>
</evidence>
<dbReference type="InterPro" id="IPR011989">
    <property type="entry name" value="ARM-like"/>
</dbReference>
<dbReference type="Pfam" id="PF13513">
    <property type="entry name" value="HEAT_EZ"/>
    <property type="match status" value="1"/>
</dbReference>
<dbReference type="EMBL" id="VXIS01000155">
    <property type="protein sequence ID" value="KAA8900313.1"/>
    <property type="molecule type" value="Genomic_DNA"/>
</dbReference>
<organism evidence="8 9">
    <name type="scientific">Sphaerosporella brunnea</name>
    <dbReference type="NCBI Taxonomy" id="1250544"/>
    <lineage>
        <taxon>Eukaryota</taxon>
        <taxon>Fungi</taxon>
        <taxon>Dikarya</taxon>
        <taxon>Ascomycota</taxon>
        <taxon>Pezizomycotina</taxon>
        <taxon>Pezizomycetes</taxon>
        <taxon>Pezizales</taxon>
        <taxon>Pyronemataceae</taxon>
        <taxon>Sphaerosporella</taxon>
    </lineage>
</organism>
<keyword evidence="5" id="KW-0653">Protein transport</keyword>
<evidence type="ECO:0000313" key="9">
    <source>
        <dbReference type="Proteomes" id="UP000326924"/>
    </source>
</evidence>
<keyword evidence="2" id="KW-0813">Transport</keyword>
<dbReference type="PROSITE" id="PS50077">
    <property type="entry name" value="HEAT_REPEAT"/>
    <property type="match status" value="1"/>
</dbReference>
<feature type="compositionally biased region" description="Acidic residues" evidence="7">
    <location>
        <begin position="335"/>
        <end position="345"/>
    </location>
</feature>